<evidence type="ECO:0000256" key="3">
    <source>
        <dbReference type="ARBA" id="ARBA00022490"/>
    </source>
</evidence>
<keyword evidence="8" id="KW-0804">Transcription</keyword>
<evidence type="ECO:0000313" key="10">
    <source>
        <dbReference type="Proteomes" id="UP000694850"/>
    </source>
</evidence>
<evidence type="ECO:0000313" key="11">
    <source>
        <dbReference type="RefSeq" id="XP_007944773.2"/>
    </source>
</evidence>
<evidence type="ECO:0000256" key="2">
    <source>
        <dbReference type="ARBA" id="ARBA00004496"/>
    </source>
</evidence>
<evidence type="ECO:0000256" key="7">
    <source>
        <dbReference type="ARBA" id="ARBA00023015"/>
    </source>
</evidence>
<dbReference type="GO" id="GO:0005737">
    <property type="term" value="C:cytoplasm"/>
    <property type="evidence" value="ECO:0007669"/>
    <property type="project" value="UniProtKB-SubCell"/>
</dbReference>
<dbReference type="InterPro" id="IPR018866">
    <property type="entry name" value="Znf-4CXXC_R1"/>
</dbReference>
<dbReference type="OrthoDB" id="298344at2759"/>
<gene>
    <name evidence="11" type="primary">CDCA7L</name>
</gene>
<keyword evidence="7" id="KW-0805">Transcription regulation</keyword>
<dbReference type="Pfam" id="PF10497">
    <property type="entry name" value="zf-4CXXC_R1"/>
    <property type="match status" value="1"/>
</dbReference>
<evidence type="ECO:0000256" key="8">
    <source>
        <dbReference type="ARBA" id="ARBA00023163"/>
    </source>
</evidence>
<organism evidence="10 11">
    <name type="scientific">Orycteropus afer afer</name>
    <dbReference type="NCBI Taxonomy" id="1230840"/>
    <lineage>
        <taxon>Eukaryota</taxon>
        <taxon>Metazoa</taxon>
        <taxon>Chordata</taxon>
        <taxon>Craniata</taxon>
        <taxon>Vertebrata</taxon>
        <taxon>Euteleostomi</taxon>
        <taxon>Mammalia</taxon>
        <taxon>Eutheria</taxon>
        <taxon>Afrotheria</taxon>
        <taxon>Tubulidentata</taxon>
        <taxon>Orycteropodidae</taxon>
        <taxon>Orycteropus</taxon>
    </lineage>
</organism>
<dbReference type="GeneID" id="103201835"/>
<dbReference type="GO" id="GO:0005634">
    <property type="term" value="C:nucleus"/>
    <property type="evidence" value="ECO:0007669"/>
    <property type="project" value="UniProtKB-SubCell"/>
</dbReference>
<dbReference type="CTD" id="55536"/>
<sequence>MQPLSCAACERKFTIGEVACLVGASRPRGAVLSGRRGALPLSRAPSAPLPRPAGAPRGARWLRGRGAFSVRLARGEPRSGGRELGGGWSPVGKNGVGDSLPGEGPAVRRGAEAPKACLPFAPWPASPPRAGNVALGCNAVDRALSVPQTSESARLAGRRGGGAPRVGTLGTPVACLRLAPRAQLGRRLDTPAASGVRVQDSVTGPNPAIPKEVADIFNAPSDDEDFVGFRDDVPMETLSSEESCDSFDSLESGRKQDVRFHSKYFTEELRRIFVEDTDSEMEDFEGFSQSDLNINNDPGEITESHLSDDSKASLVSEEEEDDEEEKATPRRSRPRRSSIGLRVAFQFPSKKLANQSDKKNSSSEPSRSSLQDNNKTVLGRQESCRQRKQREDSVSESEDDSRDEGQEGSDALLKRTMNIKENKAMLAQLLAELNSMPDFFPVRTPNSASKRTMRRAFSEGQIPRRMNPTRSARPPEKFALENFTVSAAKFAEEFYSYRRRKTISGGKCQGYRRHRSVSSFRPVEDITEEDLENVAITVRDKIYDKVLGNTCHQCRQKTIDTKTVCRNRACGGVRGQFCGPCLRNRYGEDVRSALLDPDWMCPPCRGICNCSYCRRRDGRCATGILIHLAKFYGYSNVKEYLESGGGGSALLASRSIPSLQDSQRI</sequence>
<name>A0A8B7A9X2_ORYAF</name>
<protein>
    <submittedName>
        <fullName evidence="11">Cell division cycle-associated 7-like protein</fullName>
    </submittedName>
</protein>
<dbReference type="PANTHER" id="PTHR31169">
    <property type="entry name" value="OS05G0300700 PROTEIN"/>
    <property type="match status" value="1"/>
</dbReference>
<dbReference type="PANTHER" id="PTHR31169:SF4">
    <property type="entry name" value="CELL DIVISION CYCLE-ASSOCIATED 7-LIKE PROTEIN"/>
    <property type="match status" value="1"/>
</dbReference>
<keyword evidence="10" id="KW-1185">Reference proteome</keyword>
<dbReference type="RefSeq" id="XP_007944773.2">
    <property type="nucleotide sequence ID" value="XM_007946582.2"/>
</dbReference>
<reference evidence="11" key="1">
    <citation type="submission" date="2025-08" db="UniProtKB">
        <authorList>
            <consortium name="RefSeq"/>
        </authorList>
    </citation>
    <scope>IDENTIFICATION</scope>
</reference>
<keyword evidence="4" id="KW-1017">Isopeptide bond</keyword>
<dbReference type="InterPro" id="IPR040221">
    <property type="entry name" value="CDCA7/CDA7L"/>
</dbReference>
<evidence type="ECO:0000256" key="1">
    <source>
        <dbReference type="ARBA" id="ARBA00004123"/>
    </source>
</evidence>
<keyword evidence="9" id="KW-0539">Nucleus</keyword>
<keyword evidence="3" id="KW-0963">Cytoplasm</keyword>
<dbReference type="Proteomes" id="UP000694850">
    <property type="component" value="Unplaced"/>
</dbReference>
<accession>A0A8B7A9X2</accession>
<comment type="subcellular location">
    <subcellularLocation>
        <location evidence="2">Cytoplasm</location>
    </subcellularLocation>
    <subcellularLocation>
        <location evidence="1">Nucleus</location>
    </subcellularLocation>
</comment>
<evidence type="ECO:0000256" key="4">
    <source>
        <dbReference type="ARBA" id="ARBA00022499"/>
    </source>
</evidence>
<dbReference type="GO" id="GO:0006355">
    <property type="term" value="P:regulation of DNA-templated transcription"/>
    <property type="evidence" value="ECO:0007669"/>
    <property type="project" value="InterPro"/>
</dbReference>
<evidence type="ECO:0000256" key="5">
    <source>
        <dbReference type="ARBA" id="ARBA00022553"/>
    </source>
</evidence>
<evidence type="ECO:0000256" key="6">
    <source>
        <dbReference type="ARBA" id="ARBA00022843"/>
    </source>
</evidence>
<proteinExistence type="predicted"/>
<keyword evidence="6" id="KW-0832">Ubl conjugation</keyword>
<keyword evidence="5" id="KW-0597">Phosphoprotein</keyword>
<dbReference type="AlphaFoldDB" id="A0A8B7A9X2"/>
<evidence type="ECO:0000256" key="9">
    <source>
        <dbReference type="ARBA" id="ARBA00023242"/>
    </source>
</evidence>